<feature type="transmembrane region" description="Helical" evidence="1">
    <location>
        <begin position="21"/>
        <end position="44"/>
    </location>
</feature>
<feature type="transmembrane region" description="Helical" evidence="1">
    <location>
        <begin position="50"/>
        <end position="69"/>
    </location>
</feature>
<keyword evidence="1" id="KW-0812">Transmembrane</keyword>
<dbReference type="AlphaFoldDB" id="A0A2G5T988"/>
<evidence type="ECO:0008006" key="4">
    <source>
        <dbReference type="Google" id="ProtNLM"/>
    </source>
</evidence>
<evidence type="ECO:0000313" key="3">
    <source>
        <dbReference type="Proteomes" id="UP000230233"/>
    </source>
</evidence>
<evidence type="ECO:0000256" key="1">
    <source>
        <dbReference type="SAM" id="Phobius"/>
    </source>
</evidence>
<gene>
    <name evidence="2" type="primary">Cnig_chr_V.g17296</name>
    <name evidence="2" type="ORF">B9Z55_017296</name>
</gene>
<name>A0A2G5T988_9PELO</name>
<evidence type="ECO:0000313" key="2">
    <source>
        <dbReference type="EMBL" id="PIC23681.1"/>
    </source>
</evidence>
<dbReference type="Proteomes" id="UP000230233">
    <property type="component" value="Chromosome V"/>
</dbReference>
<reference evidence="3" key="1">
    <citation type="submission" date="2017-10" db="EMBL/GenBank/DDBJ databases">
        <title>Rapid genome shrinkage in a self-fertile nematode reveals novel sperm competition proteins.</title>
        <authorList>
            <person name="Yin D."/>
            <person name="Schwarz E.M."/>
            <person name="Thomas C.G."/>
            <person name="Felde R.L."/>
            <person name="Korf I.F."/>
            <person name="Cutter A.D."/>
            <person name="Schartner C.M."/>
            <person name="Ralston E.J."/>
            <person name="Meyer B.J."/>
            <person name="Haag E.S."/>
        </authorList>
    </citation>
    <scope>NUCLEOTIDE SEQUENCE [LARGE SCALE GENOMIC DNA]</scope>
    <source>
        <strain evidence="3">JU1422</strain>
    </source>
</reference>
<keyword evidence="1" id="KW-1133">Transmembrane helix</keyword>
<dbReference type="PANTHER" id="PTHR22718:SF10">
    <property type="entry name" value="7TM GPCR SERPENTINE RECEPTOR CLASS X (SRX) DOMAIN-CONTAINING PROTEIN-RELATED"/>
    <property type="match status" value="1"/>
</dbReference>
<sequence length="136" mass="15920">MAVNRVCIITFKKYKIFTFKFTIIIFIAFLILASILTTLTQYIFPCCPYVIQFVFISVFYVCTWVFFEVFPKVVPKDIIEYFWIITIMVILNASSNSVIFLTCNQDVKRSVNFPWTKKTIYTTTALSKFSKATVHN</sequence>
<proteinExistence type="predicted"/>
<dbReference type="PANTHER" id="PTHR22718">
    <property type="entry name" value="SERPENTINE RECEPTOR, CLASS X"/>
    <property type="match status" value="1"/>
</dbReference>
<dbReference type="EMBL" id="PDUG01000005">
    <property type="protein sequence ID" value="PIC23681.1"/>
    <property type="molecule type" value="Genomic_DNA"/>
</dbReference>
<accession>A0A2G5T988</accession>
<keyword evidence="1" id="KW-0472">Membrane</keyword>
<organism evidence="2 3">
    <name type="scientific">Caenorhabditis nigoni</name>
    <dbReference type="NCBI Taxonomy" id="1611254"/>
    <lineage>
        <taxon>Eukaryota</taxon>
        <taxon>Metazoa</taxon>
        <taxon>Ecdysozoa</taxon>
        <taxon>Nematoda</taxon>
        <taxon>Chromadorea</taxon>
        <taxon>Rhabditida</taxon>
        <taxon>Rhabditina</taxon>
        <taxon>Rhabditomorpha</taxon>
        <taxon>Rhabditoidea</taxon>
        <taxon>Rhabditidae</taxon>
        <taxon>Peloderinae</taxon>
        <taxon>Caenorhabditis</taxon>
    </lineage>
</organism>
<comment type="caution">
    <text evidence="2">The sequence shown here is derived from an EMBL/GenBank/DDBJ whole genome shotgun (WGS) entry which is preliminary data.</text>
</comment>
<feature type="transmembrane region" description="Helical" evidence="1">
    <location>
        <begin position="81"/>
        <end position="101"/>
    </location>
</feature>
<protein>
    <recommendedName>
        <fullName evidence="4">7TM GPCR serpentine receptor class x (Srx) domain-containing protein</fullName>
    </recommendedName>
</protein>
<keyword evidence="3" id="KW-1185">Reference proteome</keyword>